<comment type="cofactor">
    <cofactor evidence="1">
        <name>Zn(2+)</name>
        <dbReference type="ChEBI" id="CHEBI:29105"/>
    </cofactor>
</comment>
<dbReference type="SUPFAM" id="SSF52467">
    <property type="entry name" value="DHS-like NAD/FAD-binding domain"/>
    <property type="match status" value="1"/>
</dbReference>
<dbReference type="InterPro" id="IPR003000">
    <property type="entry name" value="Sirtuin"/>
</dbReference>
<feature type="binding site" evidence="8">
    <location>
        <position position="305"/>
    </location>
    <ligand>
        <name>Zn(2+)</name>
        <dbReference type="ChEBI" id="CHEBI:29105"/>
    </ligand>
</feature>
<keyword evidence="4" id="KW-0808">Transferase</keyword>
<feature type="binding site" evidence="8">
    <location>
        <position position="279"/>
    </location>
    <ligand>
        <name>Zn(2+)</name>
        <dbReference type="ChEBI" id="CHEBI:29105"/>
    </ligand>
</feature>
<dbReference type="InterPro" id="IPR050134">
    <property type="entry name" value="NAD-dep_sirtuin_deacylases"/>
</dbReference>
<evidence type="ECO:0000313" key="12">
    <source>
        <dbReference type="Proteomes" id="UP001219567"/>
    </source>
</evidence>
<feature type="compositionally biased region" description="Polar residues" evidence="9">
    <location>
        <begin position="476"/>
        <end position="505"/>
    </location>
</feature>
<feature type="region of interest" description="Disordered" evidence="9">
    <location>
        <begin position="472"/>
        <end position="505"/>
    </location>
</feature>
<dbReference type="Gene3D" id="3.40.50.1220">
    <property type="entry name" value="TPP-binding domain"/>
    <property type="match status" value="1"/>
</dbReference>
<evidence type="ECO:0000256" key="3">
    <source>
        <dbReference type="ARBA" id="ARBA00006924"/>
    </source>
</evidence>
<sequence length="505" mass="56057">MEGVEPDALSAVVELDSEIGSEDLDRLESEAEKEMMEELQREGTMEAVSLTADASSASEHSEANFGPLPREEIQELLLDLQQLGLAECLRKVVSTDAEKIVPMLLSLGVMLPRSVLEKAEVNPLEALPLLKLVLTRILRQRRKLDQYNTIEDVLHLLKNAKNIIVLCGAGISVSCGIPDFRSKDGIYSILAKEDRYELDDPSDMFDKDVFLNDPSLFYSFAHSIYPSNYVPSPSHYFVKELERQGKLLHLYSQNIDTLEQKAGIQNVIQCHGSFATATCTNPSCGYKVDGAVIRDDILAKRVPACLKCETQRAAFEEERRKKRRKLHNLKYTDEDNDNNAHDPVYGIMKPDITFFGEKLPDTFEQGVLHDRDLVDLVLVMGTSLKVAPVSDLLSHTPSNVPVVLINRTPITHIAMDVMLLGDSDKIVQYLSSELGWNGSEKSTTVPLRVGNSHIYQFPGAELGSELDYLLDEETDSNQGLTKENESITATSQGAANQGQTSTSKS</sequence>
<keyword evidence="5 8" id="KW-0479">Metal-binding</keyword>
<dbReference type="InterPro" id="IPR029035">
    <property type="entry name" value="DHS-like_NAD/FAD-binding_dom"/>
</dbReference>
<feature type="binding site" evidence="8">
    <location>
        <position position="308"/>
    </location>
    <ligand>
        <name>Zn(2+)</name>
        <dbReference type="ChEBI" id="CHEBI:29105"/>
    </ligand>
</feature>
<keyword evidence="12" id="KW-1185">Reference proteome</keyword>
<dbReference type="EMBL" id="CP119943">
    <property type="protein sequence ID" value="WFC97759.1"/>
    <property type="molecule type" value="Genomic_DNA"/>
</dbReference>
<keyword evidence="7" id="KW-0520">NAD</keyword>
<dbReference type="GO" id="GO:0005739">
    <property type="term" value="C:mitochondrion"/>
    <property type="evidence" value="ECO:0007669"/>
    <property type="project" value="UniProtKB-SubCell"/>
</dbReference>
<comment type="subcellular location">
    <subcellularLocation>
        <location evidence="2">Mitochondrion</location>
    </subcellularLocation>
</comment>
<dbReference type="AlphaFoldDB" id="A0AAJ5YNU8"/>
<feature type="binding site" evidence="8">
    <location>
        <position position="284"/>
    </location>
    <ligand>
        <name>Zn(2+)</name>
        <dbReference type="ChEBI" id="CHEBI:29105"/>
    </ligand>
</feature>
<feature type="domain" description="Deacetylase sirtuin-type" evidence="10">
    <location>
        <begin position="143"/>
        <end position="437"/>
    </location>
</feature>
<evidence type="ECO:0000256" key="5">
    <source>
        <dbReference type="ARBA" id="ARBA00022723"/>
    </source>
</evidence>
<evidence type="ECO:0000259" key="10">
    <source>
        <dbReference type="PROSITE" id="PS50305"/>
    </source>
</evidence>
<name>A0AAJ5YNU8_9BASI</name>
<gene>
    <name evidence="11" type="primary">SIR2</name>
    <name evidence="11" type="ORF">MYAM1_000478</name>
</gene>
<dbReference type="Gene3D" id="3.30.1600.10">
    <property type="entry name" value="SIR2/SIRT2 'Small Domain"/>
    <property type="match status" value="1"/>
</dbReference>
<evidence type="ECO:0000256" key="8">
    <source>
        <dbReference type="PROSITE-ProRule" id="PRU00236"/>
    </source>
</evidence>
<evidence type="ECO:0000256" key="7">
    <source>
        <dbReference type="ARBA" id="ARBA00023027"/>
    </source>
</evidence>
<evidence type="ECO:0000256" key="4">
    <source>
        <dbReference type="ARBA" id="ARBA00022679"/>
    </source>
</evidence>
<reference evidence="11 12" key="1">
    <citation type="submission" date="2023-03" db="EMBL/GenBank/DDBJ databases">
        <title>Mating type loci evolution in Malassezia.</title>
        <authorList>
            <person name="Coelho M.A."/>
        </authorList>
    </citation>
    <scope>NUCLEOTIDE SEQUENCE [LARGE SCALE GENOMIC DNA]</scope>
    <source>
        <strain evidence="11 12">CBS 9725</strain>
    </source>
</reference>
<comment type="similarity">
    <text evidence="3">Belongs to the sirtuin family. Class I subfamily.</text>
</comment>
<evidence type="ECO:0000256" key="2">
    <source>
        <dbReference type="ARBA" id="ARBA00004173"/>
    </source>
</evidence>
<feature type="active site" description="Proton acceptor" evidence="8">
    <location>
        <position position="271"/>
    </location>
</feature>
<keyword evidence="6 8" id="KW-0862">Zinc</keyword>
<dbReference type="GO" id="GO:0046970">
    <property type="term" value="F:histone H4K16 deacetylase activity, NAD-dependent"/>
    <property type="evidence" value="ECO:0007669"/>
    <property type="project" value="TreeGrafter"/>
</dbReference>
<dbReference type="PANTHER" id="PTHR11085:SF9">
    <property type="entry name" value="NAD-DEPENDENT PROTEIN DEACETYLASE SIRTUIN-1"/>
    <property type="match status" value="1"/>
</dbReference>
<evidence type="ECO:0000256" key="6">
    <source>
        <dbReference type="ARBA" id="ARBA00022833"/>
    </source>
</evidence>
<organism evidence="11 12">
    <name type="scientific">Malassezia yamatoensis</name>
    <dbReference type="NCBI Taxonomy" id="253288"/>
    <lineage>
        <taxon>Eukaryota</taxon>
        <taxon>Fungi</taxon>
        <taxon>Dikarya</taxon>
        <taxon>Basidiomycota</taxon>
        <taxon>Ustilaginomycotina</taxon>
        <taxon>Malasseziomycetes</taxon>
        <taxon>Malasseziales</taxon>
        <taxon>Malasseziaceae</taxon>
        <taxon>Malassezia</taxon>
    </lineage>
</organism>
<dbReference type="Pfam" id="PF02146">
    <property type="entry name" value="SIR2"/>
    <property type="match status" value="1"/>
</dbReference>
<protein>
    <submittedName>
        <fullName evidence="11">NAD-dependent histone deacetylase sir2</fullName>
    </submittedName>
</protein>
<evidence type="ECO:0000256" key="9">
    <source>
        <dbReference type="SAM" id="MobiDB-lite"/>
    </source>
</evidence>
<proteinExistence type="inferred from homology"/>
<accession>A0AAJ5YNU8</accession>
<dbReference type="GO" id="GO:0070403">
    <property type="term" value="F:NAD+ binding"/>
    <property type="evidence" value="ECO:0007669"/>
    <property type="project" value="InterPro"/>
</dbReference>
<evidence type="ECO:0000313" key="11">
    <source>
        <dbReference type="EMBL" id="WFC97759.1"/>
    </source>
</evidence>
<dbReference type="GO" id="GO:0046872">
    <property type="term" value="F:metal ion binding"/>
    <property type="evidence" value="ECO:0007669"/>
    <property type="project" value="UniProtKB-KW"/>
</dbReference>
<dbReference type="InterPro" id="IPR026591">
    <property type="entry name" value="Sirtuin_cat_small_dom_sf"/>
</dbReference>
<dbReference type="GO" id="GO:0005634">
    <property type="term" value="C:nucleus"/>
    <property type="evidence" value="ECO:0007669"/>
    <property type="project" value="TreeGrafter"/>
</dbReference>
<dbReference type="Proteomes" id="UP001219567">
    <property type="component" value="Chromosome 1"/>
</dbReference>
<dbReference type="InterPro" id="IPR026590">
    <property type="entry name" value="Ssirtuin_cat_dom"/>
</dbReference>
<dbReference type="PANTHER" id="PTHR11085">
    <property type="entry name" value="NAD-DEPENDENT PROTEIN DEACYLASE SIRTUIN-5, MITOCHONDRIAL-RELATED"/>
    <property type="match status" value="1"/>
</dbReference>
<evidence type="ECO:0000256" key="1">
    <source>
        <dbReference type="ARBA" id="ARBA00001947"/>
    </source>
</evidence>
<dbReference type="PROSITE" id="PS50305">
    <property type="entry name" value="SIRTUIN"/>
    <property type="match status" value="1"/>
</dbReference>